<feature type="compositionally biased region" description="Low complexity" evidence="1">
    <location>
        <begin position="78"/>
        <end position="94"/>
    </location>
</feature>
<dbReference type="GeneID" id="109430133"/>
<evidence type="ECO:0000256" key="1">
    <source>
        <dbReference type="SAM" id="MobiDB-lite"/>
    </source>
</evidence>
<dbReference type="RefSeq" id="XP_029729260.1">
    <property type="nucleotide sequence ID" value="XM_029873400.2"/>
</dbReference>
<evidence type="ECO:0000313" key="4">
    <source>
        <dbReference type="Proteomes" id="UP000069940"/>
    </source>
</evidence>
<proteinExistence type="predicted"/>
<sequence>MKCLIFAVLVVVALMVENSAAAPKYQILEPREGYVPVYIRYGDEPLADINPALAAAFNEPVLRISRAELTKALQADDGAGANTSSNSTSHSASISASDEARAALRVLAQKAAAAAAAAHP</sequence>
<feature type="chain" id="PRO_5046332639" evidence="2">
    <location>
        <begin position="22"/>
        <end position="120"/>
    </location>
</feature>
<keyword evidence="4" id="KW-1185">Reference proteome</keyword>
<dbReference type="EnsemblMetazoa" id="AALFPA23_019721.R29045">
    <property type="protein sequence ID" value="AALFPA23_019721.P29045"/>
    <property type="gene ID" value="AALFPA23_019721"/>
</dbReference>
<evidence type="ECO:0000313" key="3">
    <source>
        <dbReference type="EnsemblMetazoa" id="AALFPA23_019721.P29045"/>
    </source>
</evidence>
<accession>A0ABM1ZLV1</accession>
<protein>
    <submittedName>
        <fullName evidence="3">Uncharacterized protein</fullName>
    </submittedName>
</protein>
<evidence type="ECO:0000256" key="2">
    <source>
        <dbReference type="SAM" id="SignalP"/>
    </source>
</evidence>
<dbReference type="Proteomes" id="UP000069940">
    <property type="component" value="Unassembled WGS sequence"/>
</dbReference>
<name>A0ABM1ZLV1_AEDAL</name>
<organism evidence="3 4">
    <name type="scientific">Aedes albopictus</name>
    <name type="common">Asian tiger mosquito</name>
    <name type="synonym">Stegomyia albopicta</name>
    <dbReference type="NCBI Taxonomy" id="7160"/>
    <lineage>
        <taxon>Eukaryota</taxon>
        <taxon>Metazoa</taxon>
        <taxon>Ecdysozoa</taxon>
        <taxon>Arthropoda</taxon>
        <taxon>Hexapoda</taxon>
        <taxon>Insecta</taxon>
        <taxon>Pterygota</taxon>
        <taxon>Neoptera</taxon>
        <taxon>Endopterygota</taxon>
        <taxon>Diptera</taxon>
        <taxon>Nematocera</taxon>
        <taxon>Culicoidea</taxon>
        <taxon>Culicidae</taxon>
        <taxon>Culicinae</taxon>
        <taxon>Aedini</taxon>
        <taxon>Aedes</taxon>
        <taxon>Stegomyia</taxon>
    </lineage>
</organism>
<keyword evidence="2" id="KW-0732">Signal</keyword>
<reference evidence="4" key="1">
    <citation type="journal article" date="2015" name="Proc. Natl. Acad. Sci. U.S.A.">
        <title>Genome sequence of the Asian Tiger mosquito, Aedes albopictus, reveals insights into its biology, genetics, and evolution.</title>
        <authorList>
            <person name="Chen X.G."/>
            <person name="Jiang X."/>
            <person name="Gu J."/>
            <person name="Xu M."/>
            <person name="Wu Y."/>
            <person name="Deng Y."/>
            <person name="Zhang C."/>
            <person name="Bonizzoni M."/>
            <person name="Dermauw W."/>
            <person name="Vontas J."/>
            <person name="Armbruster P."/>
            <person name="Huang X."/>
            <person name="Yang Y."/>
            <person name="Zhang H."/>
            <person name="He W."/>
            <person name="Peng H."/>
            <person name="Liu Y."/>
            <person name="Wu K."/>
            <person name="Chen J."/>
            <person name="Lirakis M."/>
            <person name="Topalis P."/>
            <person name="Van Leeuwen T."/>
            <person name="Hall A.B."/>
            <person name="Jiang X."/>
            <person name="Thorpe C."/>
            <person name="Mueller R.L."/>
            <person name="Sun C."/>
            <person name="Waterhouse R.M."/>
            <person name="Yan G."/>
            <person name="Tu Z.J."/>
            <person name="Fang X."/>
            <person name="James A.A."/>
        </authorList>
    </citation>
    <scope>NUCLEOTIDE SEQUENCE [LARGE SCALE GENOMIC DNA]</scope>
    <source>
        <strain evidence="4">Foshan</strain>
    </source>
</reference>
<reference evidence="3" key="2">
    <citation type="submission" date="2025-05" db="UniProtKB">
        <authorList>
            <consortium name="EnsemblMetazoa"/>
        </authorList>
    </citation>
    <scope>IDENTIFICATION</scope>
    <source>
        <strain evidence="3">Foshan</strain>
    </source>
</reference>
<feature type="region of interest" description="Disordered" evidence="1">
    <location>
        <begin position="75"/>
        <end position="94"/>
    </location>
</feature>
<feature type="signal peptide" evidence="2">
    <location>
        <begin position="1"/>
        <end position="21"/>
    </location>
</feature>